<evidence type="ECO:0000256" key="1">
    <source>
        <dbReference type="SAM" id="MobiDB-lite"/>
    </source>
</evidence>
<comment type="caution">
    <text evidence="2">The sequence shown here is derived from an EMBL/GenBank/DDBJ whole genome shotgun (WGS) entry which is preliminary data.</text>
</comment>
<dbReference type="EMBL" id="CAJVCH010011197">
    <property type="protein sequence ID" value="CAG7669705.1"/>
    <property type="molecule type" value="Genomic_DNA"/>
</dbReference>
<organism evidence="2 3">
    <name type="scientific">Allacma fusca</name>
    <dbReference type="NCBI Taxonomy" id="39272"/>
    <lineage>
        <taxon>Eukaryota</taxon>
        <taxon>Metazoa</taxon>
        <taxon>Ecdysozoa</taxon>
        <taxon>Arthropoda</taxon>
        <taxon>Hexapoda</taxon>
        <taxon>Collembola</taxon>
        <taxon>Symphypleona</taxon>
        <taxon>Sminthuridae</taxon>
        <taxon>Allacma</taxon>
    </lineage>
</organism>
<feature type="compositionally biased region" description="Polar residues" evidence="1">
    <location>
        <begin position="7"/>
        <end position="16"/>
    </location>
</feature>
<evidence type="ECO:0000313" key="3">
    <source>
        <dbReference type="Proteomes" id="UP000708208"/>
    </source>
</evidence>
<proteinExistence type="predicted"/>
<reference evidence="2" key="1">
    <citation type="submission" date="2021-06" db="EMBL/GenBank/DDBJ databases">
        <authorList>
            <person name="Hodson N. C."/>
            <person name="Mongue J. A."/>
            <person name="Jaron S. K."/>
        </authorList>
    </citation>
    <scope>NUCLEOTIDE SEQUENCE</scope>
</reference>
<feature type="region of interest" description="Disordered" evidence="1">
    <location>
        <begin position="1"/>
        <end position="29"/>
    </location>
</feature>
<sequence>GYYPNISKFSLQMKQPSSEKSVPSCSSSTKVRKFELERRKVVAIQELELRKRQVDLEAQKIENEKQLVLLDQRLEEAKLDDGSQKSLPSSQQEDQQR</sequence>
<name>A0A8J2JE75_9HEXA</name>
<gene>
    <name evidence="2" type="ORF">AFUS01_LOCUS2007</name>
</gene>
<evidence type="ECO:0000313" key="2">
    <source>
        <dbReference type="EMBL" id="CAG7669705.1"/>
    </source>
</evidence>
<dbReference type="AlphaFoldDB" id="A0A8J2JE75"/>
<feature type="compositionally biased region" description="Low complexity" evidence="1">
    <location>
        <begin position="18"/>
        <end position="28"/>
    </location>
</feature>
<accession>A0A8J2JE75</accession>
<feature type="compositionally biased region" description="Polar residues" evidence="1">
    <location>
        <begin position="84"/>
        <end position="97"/>
    </location>
</feature>
<feature type="non-terminal residue" evidence="2">
    <location>
        <position position="1"/>
    </location>
</feature>
<protein>
    <submittedName>
        <fullName evidence="2">Uncharacterized protein</fullName>
    </submittedName>
</protein>
<dbReference type="Proteomes" id="UP000708208">
    <property type="component" value="Unassembled WGS sequence"/>
</dbReference>
<keyword evidence="3" id="KW-1185">Reference proteome</keyword>
<feature type="region of interest" description="Disordered" evidence="1">
    <location>
        <begin position="78"/>
        <end position="97"/>
    </location>
</feature>